<reference evidence="1 2" key="1">
    <citation type="submission" date="2018-10" db="EMBL/GenBank/DDBJ databases">
        <title>Genomic Encyclopedia of Archaeal and Bacterial Type Strains, Phase II (KMG-II): from individual species to whole genera.</title>
        <authorList>
            <person name="Goeker M."/>
        </authorList>
    </citation>
    <scope>NUCLEOTIDE SEQUENCE [LARGE SCALE GENOMIC DNA]</scope>
    <source>
        <strain evidence="1 2">VM1</strain>
    </source>
</reference>
<dbReference type="RefSeq" id="WP_121922692.1">
    <property type="nucleotide sequence ID" value="NZ_REFO01000010.1"/>
</dbReference>
<accession>A0A3M0BKP3</accession>
<proteinExistence type="predicted"/>
<evidence type="ECO:0000313" key="2">
    <source>
        <dbReference type="Proteomes" id="UP000280842"/>
    </source>
</evidence>
<protein>
    <submittedName>
        <fullName evidence="1">Uncharacterized protein</fullName>
    </submittedName>
</protein>
<dbReference type="Proteomes" id="UP000280842">
    <property type="component" value="Unassembled WGS sequence"/>
</dbReference>
<dbReference type="EMBL" id="REFO01000010">
    <property type="protein sequence ID" value="RMA97930.1"/>
    <property type="molecule type" value="Genomic_DNA"/>
</dbReference>
<sequence>MIKQKILVDLIQEIQNNLNKANLPCNVKVDIGKAIEGADIGLKVYVDCKRNWKLHDHINSIIQEVLEKEDLIAFIDWHYKNNE</sequence>
<organism evidence="1 2">
    <name type="scientific">Hydrogenothermus marinus</name>
    <dbReference type="NCBI Taxonomy" id="133270"/>
    <lineage>
        <taxon>Bacteria</taxon>
        <taxon>Pseudomonadati</taxon>
        <taxon>Aquificota</taxon>
        <taxon>Aquificia</taxon>
        <taxon>Aquificales</taxon>
        <taxon>Hydrogenothermaceae</taxon>
        <taxon>Hydrogenothermus</taxon>
    </lineage>
</organism>
<keyword evidence="2" id="KW-1185">Reference proteome</keyword>
<dbReference type="OrthoDB" id="15407at2"/>
<name>A0A3M0BKP3_9AQUI</name>
<gene>
    <name evidence="1" type="ORF">CLV39_0566</name>
</gene>
<evidence type="ECO:0000313" key="1">
    <source>
        <dbReference type="EMBL" id="RMA97930.1"/>
    </source>
</evidence>
<dbReference type="AlphaFoldDB" id="A0A3M0BKP3"/>
<comment type="caution">
    <text evidence="1">The sequence shown here is derived from an EMBL/GenBank/DDBJ whole genome shotgun (WGS) entry which is preliminary data.</text>
</comment>